<evidence type="ECO:0000259" key="13">
    <source>
        <dbReference type="Pfam" id="PF03413"/>
    </source>
</evidence>
<evidence type="ECO:0000256" key="3">
    <source>
        <dbReference type="ARBA" id="ARBA00022670"/>
    </source>
</evidence>
<dbReference type="EC" id="3.4.24.-" evidence="10"/>
<dbReference type="PRINTS" id="PR00730">
    <property type="entry name" value="THERMOLYSIN"/>
</dbReference>
<dbReference type="PANTHER" id="PTHR33794:SF1">
    <property type="entry name" value="BACILLOLYSIN"/>
    <property type="match status" value="1"/>
</dbReference>
<dbReference type="InterPro" id="IPR011096">
    <property type="entry name" value="FTP_domain"/>
</dbReference>
<feature type="domain" description="FTP" evidence="14">
    <location>
        <begin position="95"/>
        <end position="143"/>
    </location>
</feature>
<dbReference type="InterPro" id="IPR013856">
    <property type="entry name" value="Peptidase_M4_domain"/>
</dbReference>
<sequence length="565" mass="62139">MNRKWMLPVAFSITILASPLAFTAPKASAHIALPPTVAPSNSVLNQDAQDGELNARIFLTDKQLKDKALKHDTNAVKFLQNNQSKFDLKDPERLFKVKTSERDKLGMTTVRLEQTFNNVPVDGAEIIVHYDKKGNVKTVNGHYDATLEKTKLNTAAALSKADALRAAKTAVKAPESLPYKPEVELIIYPFQDKNYLAYKVNVNFLGKNPGNWFVYIDAQTGKVIDKYNALMDAGEWHSSNGTGIGVLGSKRSLHISHRNNPGDHKGTQFYLRDMAHGGLDGMLTYSLNNDWDADFPGTLVSNKSAAFMDAYKRAAVDAHYNSETVYHYYKDKFGRNSLDDQGMAIISSVHYGEDYNNAFWNGYQMTYGDGDGEFFISLSAGLDVAAHEMTHGVTSHTANLVYRGQPGALNESFSDVFGALIDDRNWEIGEDVMAPAAKASGRTSLRSLSNPSKYQVNEAYLPYGDGSGNYPSNMSQYYNLPNNLDNGGVHTNSSITNHAAYLIGTALGRDKLGDIYYRALTQYLTPTSDFEDARLSIAQAAADLYGEGSAEVQAVNNAFDEVGIQ</sequence>
<gene>
    <name evidence="15" type="ORF">ACFO4N_17370</name>
</gene>
<evidence type="ECO:0000259" key="14">
    <source>
        <dbReference type="Pfam" id="PF07504"/>
    </source>
</evidence>
<evidence type="ECO:0000256" key="4">
    <source>
        <dbReference type="ARBA" id="ARBA00022723"/>
    </source>
</evidence>
<evidence type="ECO:0000256" key="10">
    <source>
        <dbReference type="RuleBase" id="RU366073"/>
    </source>
</evidence>
<evidence type="ECO:0000256" key="5">
    <source>
        <dbReference type="ARBA" id="ARBA00022729"/>
    </source>
</evidence>
<comment type="caution">
    <text evidence="15">The sequence shown here is derived from an EMBL/GenBank/DDBJ whole genome shotgun (WGS) entry which is preliminary data.</text>
</comment>
<evidence type="ECO:0000256" key="7">
    <source>
        <dbReference type="ARBA" id="ARBA00022833"/>
    </source>
</evidence>
<evidence type="ECO:0000259" key="12">
    <source>
        <dbReference type="Pfam" id="PF02868"/>
    </source>
</evidence>
<keyword evidence="3 10" id="KW-0645">Protease</keyword>
<comment type="similarity">
    <text evidence="2 10">Belongs to the peptidase M4 family.</text>
</comment>
<evidence type="ECO:0000256" key="6">
    <source>
        <dbReference type="ARBA" id="ARBA00022801"/>
    </source>
</evidence>
<feature type="domain" description="PepSY" evidence="13">
    <location>
        <begin position="157"/>
        <end position="226"/>
    </location>
</feature>
<keyword evidence="4" id="KW-0479">Metal-binding</keyword>
<feature type="signal peptide" evidence="10">
    <location>
        <begin position="1"/>
        <end position="23"/>
    </location>
</feature>
<proteinExistence type="inferred from homology"/>
<dbReference type="Pfam" id="PF07504">
    <property type="entry name" value="FTP"/>
    <property type="match status" value="1"/>
</dbReference>
<evidence type="ECO:0000256" key="8">
    <source>
        <dbReference type="ARBA" id="ARBA00023049"/>
    </source>
</evidence>
<dbReference type="InterPro" id="IPR025711">
    <property type="entry name" value="PepSY"/>
</dbReference>
<protein>
    <recommendedName>
        <fullName evidence="10">Neutral metalloproteinase</fullName>
        <ecNumber evidence="10">3.4.24.-</ecNumber>
    </recommendedName>
</protein>
<organism evidence="15 16">
    <name type="scientific">Camelliibacillus cellulosilyticus</name>
    <dbReference type="NCBI Taxonomy" id="2174486"/>
    <lineage>
        <taxon>Bacteria</taxon>
        <taxon>Bacillati</taxon>
        <taxon>Bacillota</taxon>
        <taxon>Bacilli</taxon>
        <taxon>Bacillales</taxon>
        <taxon>Sporolactobacillaceae</taxon>
        <taxon>Camelliibacillus</taxon>
    </lineage>
</organism>
<dbReference type="Pfam" id="PF03413">
    <property type="entry name" value="PepSY"/>
    <property type="match status" value="1"/>
</dbReference>
<feature type="domain" description="Peptidase M4" evidence="11">
    <location>
        <begin position="241"/>
        <end position="395"/>
    </location>
</feature>
<keyword evidence="7 10" id="KW-0862">Zinc</keyword>
<feature type="chain" id="PRO_5044961111" description="Neutral metalloproteinase" evidence="10">
    <location>
        <begin position="24"/>
        <end position="565"/>
    </location>
</feature>
<dbReference type="EMBL" id="JBHSFW010000023">
    <property type="protein sequence ID" value="MFC4620472.1"/>
    <property type="molecule type" value="Genomic_DNA"/>
</dbReference>
<dbReference type="InterPro" id="IPR023612">
    <property type="entry name" value="Peptidase_M4"/>
</dbReference>
<evidence type="ECO:0000256" key="9">
    <source>
        <dbReference type="ARBA" id="ARBA00023145"/>
    </source>
</evidence>
<dbReference type="Pfam" id="PF01447">
    <property type="entry name" value="Peptidase_M4"/>
    <property type="match status" value="1"/>
</dbReference>
<comment type="cofactor">
    <cofactor evidence="1 10">
        <name>Zn(2+)</name>
        <dbReference type="ChEBI" id="CHEBI:29105"/>
    </cofactor>
</comment>
<dbReference type="Proteomes" id="UP001596022">
    <property type="component" value="Unassembled WGS sequence"/>
</dbReference>
<dbReference type="SUPFAM" id="SSF55486">
    <property type="entry name" value="Metalloproteases ('zincins'), catalytic domain"/>
    <property type="match status" value="1"/>
</dbReference>
<accession>A0ABV9GT82</accession>
<keyword evidence="16" id="KW-1185">Reference proteome</keyword>
<evidence type="ECO:0000313" key="15">
    <source>
        <dbReference type="EMBL" id="MFC4620472.1"/>
    </source>
</evidence>
<feature type="domain" description="Peptidase M4 C-terminal" evidence="12">
    <location>
        <begin position="398"/>
        <end position="564"/>
    </location>
</feature>
<comment type="function">
    <text evidence="10">Extracellular zinc metalloprotease.</text>
</comment>
<evidence type="ECO:0000256" key="1">
    <source>
        <dbReference type="ARBA" id="ARBA00001947"/>
    </source>
</evidence>
<dbReference type="CDD" id="cd09597">
    <property type="entry name" value="M4_TLP"/>
    <property type="match status" value="1"/>
</dbReference>
<dbReference type="PANTHER" id="PTHR33794">
    <property type="entry name" value="BACILLOLYSIN"/>
    <property type="match status" value="1"/>
</dbReference>
<name>A0ABV9GT82_9BACL</name>
<keyword evidence="8 10" id="KW-0482">Metalloprotease</keyword>
<dbReference type="Gene3D" id="1.10.390.10">
    <property type="entry name" value="Neutral Protease Domain 2"/>
    <property type="match status" value="1"/>
</dbReference>
<dbReference type="InterPro" id="IPR027268">
    <property type="entry name" value="Peptidase_M4/M1_CTD_sf"/>
</dbReference>
<evidence type="ECO:0000259" key="11">
    <source>
        <dbReference type="Pfam" id="PF01447"/>
    </source>
</evidence>
<dbReference type="Gene3D" id="3.10.450.40">
    <property type="match status" value="1"/>
</dbReference>
<dbReference type="InterPro" id="IPR050728">
    <property type="entry name" value="Zinc_Metalloprotease_M4"/>
</dbReference>
<dbReference type="Pfam" id="PF02868">
    <property type="entry name" value="Peptidase_M4_C"/>
    <property type="match status" value="1"/>
</dbReference>
<dbReference type="Gene3D" id="3.10.170.10">
    <property type="match status" value="1"/>
</dbReference>
<keyword evidence="6 10" id="KW-0378">Hydrolase</keyword>
<keyword evidence="10" id="KW-0964">Secreted</keyword>
<comment type="subcellular location">
    <subcellularLocation>
        <location evidence="10">Secreted</location>
    </subcellularLocation>
</comment>
<keyword evidence="5 10" id="KW-0732">Signal</keyword>
<evidence type="ECO:0000256" key="2">
    <source>
        <dbReference type="ARBA" id="ARBA00009388"/>
    </source>
</evidence>
<keyword evidence="9" id="KW-0865">Zymogen</keyword>
<dbReference type="InterPro" id="IPR001570">
    <property type="entry name" value="Peptidase_M4_C_domain"/>
</dbReference>
<dbReference type="RefSeq" id="WP_376847583.1">
    <property type="nucleotide sequence ID" value="NZ_JBHSFW010000023.1"/>
</dbReference>
<evidence type="ECO:0000313" key="16">
    <source>
        <dbReference type="Proteomes" id="UP001596022"/>
    </source>
</evidence>
<dbReference type="Gene3D" id="3.10.450.490">
    <property type="match status" value="1"/>
</dbReference>
<reference evidence="16" key="1">
    <citation type="journal article" date="2019" name="Int. J. Syst. Evol. Microbiol.">
        <title>The Global Catalogue of Microorganisms (GCM) 10K type strain sequencing project: providing services to taxonomists for standard genome sequencing and annotation.</title>
        <authorList>
            <consortium name="The Broad Institute Genomics Platform"/>
            <consortium name="The Broad Institute Genome Sequencing Center for Infectious Disease"/>
            <person name="Wu L."/>
            <person name="Ma J."/>
        </authorList>
    </citation>
    <scope>NUCLEOTIDE SEQUENCE [LARGE SCALE GENOMIC DNA]</scope>
    <source>
        <strain evidence="16">CGMCC 1.16306</strain>
    </source>
</reference>